<feature type="compositionally biased region" description="Basic and acidic residues" evidence="4">
    <location>
        <begin position="569"/>
        <end position="579"/>
    </location>
</feature>
<evidence type="ECO:0000256" key="4">
    <source>
        <dbReference type="SAM" id="MobiDB-lite"/>
    </source>
</evidence>
<feature type="compositionally biased region" description="Low complexity" evidence="4">
    <location>
        <begin position="547"/>
        <end position="560"/>
    </location>
</feature>
<evidence type="ECO:0000256" key="3">
    <source>
        <dbReference type="SAM" id="Coils"/>
    </source>
</evidence>
<dbReference type="PROSITE" id="PS00211">
    <property type="entry name" value="ABC_TRANSPORTER_1"/>
    <property type="match status" value="2"/>
</dbReference>
<dbReference type="InterPro" id="IPR017871">
    <property type="entry name" value="ABC_transporter-like_CS"/>
</dbReference>
<dbReference type="Pfam" id="PF16326">
    <property type="entry name" value="ABC_tran_CTD"/>
    <property type="match status" value="1"/>
</dbReference>
<dbReference type="PANTHER" id="PTHR42855:SF2">
    <property type="entry name" value="DRUG RESISTANCE ABC TRANSPORTER,ATP-BINDING PROTEIN"/>
    <property type="match status" value="1"/>
</dbReference>
<dbReference type="Pfam" id="PF00005">
    <property type="entry name" value="ABC_tran"/>
    <property type="match status" value="2"/>
</dbReference>
<reference evidence="6 7" key="1">
    <citation type="submission" date="2022-11" db="EMBL/GenBank/DDBJ databases">
        <title>Study of microbial diversity in lake waters.</title>
        <authorList>
            <person name="Zhang J."/>
        </authorList>
    </citation>
    <scope>NUCLEOTIDE SEQUENCE [LARGE SCALE GENOMIC DNA]</scope>
    <source>
        <strain evidence="6 7">DT12</strain>
    </source>
</reference>
<evidence type="ECO:0000256" key="1">
    <source>
        <dbReference type="ARBA" id="ARBA00022741"/>
    </source>
</evidence>
<dbReference type="InterPro" id="IPR032524">
    <property type="entry name" value="ABC_tran_C"/>
</dbReference>
<dbReference type="InterPro" id="IPR027417">
    <property type="entry name" value="P-loop_NTPase"/>
</dbReference>
<dbReference type="SUPFAM" id="SSF52540">
    <property type="entry name" value="P-loop containing nucleoside triphosphate hydrolases"/>
    <property type="match status" value="2"/>
</dbReference>
<evidence type="ECO:0000313" key="7">
    <source>
        <dbReference type="Proteomes" id="UP001208017"/>
    </source>
</evidence>
<sequence>MILVNATDIKKAYGTDVILDGATLVVQDRERVGLIGINGAGKSTLLKIIAGEITPDSGSVHISKETSVGYLAQTSKIDSERTIWDEMISVYENVRRIEQKMRDLETRMAEPSVYENEALFTQLSEEYARHQQDFTDREGFAIEAKVRSLLHGLDFPEAMHSRTVNSLSGGQKTRLGLGKLLLTQPDLLILDEPTNYLDIRTVTWLEGYLKSYPGAVLLVSHDRYFLDSLINVIFEMDRGKTKRWRGNYSEFLEQKAADLEQQTKRYEQQQSEIAKMEDFIRRNIVRATTTKRAQSRRKMLEKIERIDRPILSQEQAHFSFNIEKQSGHEVLQVQDVSLGYPGKKLAEHVDLNLYRGERVALIGPNGIGKTTLLKAITGRNQPLDGRIKLGTHVSVGYYTQEQEDLNLAKNVLDEVWDQYRHLEQTRVRTVLGNFLFSGDDVMKPVSALSGGEKARVALAKLMLQNANLLILDEPTNHLDLLSKEVLENALEDYPGTLFFISHDRYFLNRLATRIIEMTADGVTSYMGNYDDYIEKLEEIEAEKRAAEANAPASAAKATAKSDTPTGDAGLRRQQEKERQRIERRRLDRLNKVETRINELEEIISRVEAELCEPDVFSNHELAAQKTDEVAAAKTELEALMEEWAELEAAGEEE</sequence>
<protein>
    <submittedName>
        <fullName evidence="6">ABC-F type ribosomal protection protein</fullName>
    </submittedName>
</protein>
<dbReference type="PANTHER" id="PTHR42855">
    <property type="entry name" value="ABC TRANSPORTER ATP-BINDING SUBUNIT"/>
    <property type="match status" value="1"/>
</dbReference>
<keyword evidence="7" id="KW-1185">Reference proteome</keyword>
<proteinExistence type="predicted"/>
<feature type="domain" description="ABC transporter" evidence="5">
    <location>
        <begin position="4"/>
        <end position="264"/>
    </location>
</feature>
<dbReference type="Gene3D" id="3.40.50.300">
    <property type="entry name" value="P-loop containing nucleotide triphosphate hydrolases"/>
    <property type="match status" value="2"/>
</dbReference>
<evidence type="ECO:0000313" key="6">
    <source>
        <dbReference type="EMBL" id="MCX7572043.1"/>
    </source>
</evidence>
<feature type="coiled-coil region" evidence="3">
    <location>
        <begin position="589"/>
        <end position="649"/>
    </location>
</feature>
<keyword evidence="2" id="KW-0067">ATP-binding</keyword>
<evidence type="ECO:0000259" key="5">
    <source>
        <dbReference type="PROSITE" id="PS50893"/>
    </source>
</evidence>
<dbReference type="InterPro" id="IPR037118">
    <property type="entry name" value="Val-tRNA_synth_C_sf"/>
</dbReference>
<dbReference type="PROSITE" id="PS50893">
    <property type="entry name" value="ABC_TRANSPORTER_2"/>
    <property type="match status" value="2"/>
</dbReference>
<gene>
    <name evidence="6" type="primary">abc-f</name>
    <name evidence="6" type="ORF">OS242_19075</name>
</gene>
<dbReference type="Gene3D" id="1.10.287.380">
    <property type="entry name" value="Valyl-tRNA synthetase, C-terminal domain"/>
    <property type="match status" value="1"/>
</dbReference>
<dbReference type="InterPro" id="IPR003439">
    <property type="entry name" value="ABC_transporter-like_ATP-bd"/>
</dbReference>
<comment type="caution">
    <text evidence="6">The sequence shown here is derived from an EMBL/GenBank/DDBJ whole genome shotgun (WGS) entry which is preliminary data.</text>
</comment>
<dbReference type="SMART" id="SM00382">
    <property type="entry name" value="AAA"/>
    <property type="match status" value="2"/>
</dbReference>
<dbReference type="InterPro" id="IPR003593">
    <property type="entry name" value="AAA+_ATPase"/>
</dbReference>
<organism evidence="6 7">
    <name type="scientific">Tumebacillus lacus</name>
    <dbReference type="NCBI Taxonomy" id="2995335"/>
    <lineage>
        <taxon>Bacteria</taxon>
        <taxon>Bacillati</taxon>
        <taxon>Bacillota</taxon>
        <taxon>Bacilli</taxon>
        <taxon>Bacillales</taxon>
        <taxon>Alicyclobacillaceae</taxon>
        <taxon>Tumebacillus</taxon>
    </lineage>
</organism>
<dbReference type="InterPro" id="IPR051309">
    <property type="entry name" value="ABCF_ATPase"/>
</dbReference>
<dbReference type="Proteomes" id="UP001208017">
    <property type="component" value="Unassembled WGS sequence"/>
</dbReference>
<dbReference type="CDD" id="cd03221">
    <property type="entry name" value="ABCF_EF-3"/>
    <property type="match status" value="2"/>
</dbReference>
<keyword evidence="1" id="KW-0547">Nucleotide-binding</keyword>
<feature type="region of interest" description="Disordered" evidence="4">
    <location>
        <begin position="544"/>
        <end position="579"/>
    </location>
</feature>
<evidence type="ECO:0000256" key="2">
    <source>
        <dbReference type="ARBA" id="ARBA00022840"/>
    </source>
</evidence>
<feature type="coiled-coil region" evidence="3">
    <location>
        <begin position="249"/>
        <end position="279"/>
    </location>
</feature>
<dbReference type="EMBL" id="JAPMLT010000015">
    <property type="protein sequence ID" value="MCX7572043.1"/>
    <property type="molecule type" value="Genomic_DNA"/>
</dbReference>
<dbReference type="RefSeq" id="WP_267153294.1">
    <property type="nucleotide sequence ID" value="NZ_JAPMLT010000015.1"/>
</dbReference>
<keyword evidence="3" id="KW-0175">Coiled coil</keyword>
<dbReference type="Pfam" id="PF12848">
    <property type="entry name" value="ABC_tran_Xtn"/>
    <property type="match status" value="1"/>
</dbReference>
<accession>A0ABT3X565</accession>
<feature type="domain" description="ABC transporter" evidence="5">
    <location>
        <begin position="331"/>
        <end position="545"/>
    </location>
</feature>
<name>A0ABT3X565_9BACL</name>
<dbReference type="InterPro" id="IPR032781">
    <property type="entry name" value="ABC_tran_Xtn"/>
</dbReference>